<dbReference type="EC" id="2.7.7.49" evidence="1"/>
<accession>A0ABX4NNP5</accession>
<dbReference type="EMBL" id="NPDS01000002">
    <property type="protein sequence ID" value="PJZ58457.1"/>
    <property type="molecule type" value="Genomic_DNA"/>
</dbReference>
<feature type="domain" description="Reverse transcriptase" evidence="10">
    <location>
        <begin position="5"/>
        <end position="244"/>
    </location>
</feature>
<sequence length="320" mass="37272">MNVSYVKSKDIVSRKYYAYKHFTIKKRSGGVRHIHIPKDELRLIQKWVHNNILLKNSYDDSAFAYISGRNIKMHAERHCMARWVLKIDLENFFENTTERKVFHIFKKMGYSNIMSFDLARLTTIPVNIKAKEKLKKWKNKSSINKSDRILGSLPQGAPSSPLLSNLCFADLDREIFSIANSAEFVYTRYSDDLIFSTFEGDRMKVLNLLKDVRKLLSIGGYRINNKKVKILSPGARKIITGLNINQGFPKVNKSYIMEVKKHLYYCLKFGPLSHCEKINFRNIVSFKAFLKGRINYIKLIDPVVGLKLSQKFELIHWPII</sequence>
<dbReference type="CDD" id="cd03487">
    <property type="entry name" value="RT_Bac_retron_II"/>
    <property type="match status" value="1"/>
</dbReference>
<protein>
    <recommendedName>
        <fullName evidence="1">RNA-directed DNA polymerase</fullName>
        <ecNumber evidence="1">2.7.7.49</ecNumber>
    </recommendedName>
</protein>
<dbReference type="PROSITE" id="PS50878">
    <property type="entry name" value="RT_POL"/>
    <property type="match status" value="1"/>
</dbReference>
<keyword evidence="7" id="KW-0051">Antiviral defense</keyword>
<dbReference type="InterPro" id="IPR043502">
    <property type="entry name" value="DNA/RNA_pol_sf"/>
</dbReference>
<evidence type="ECO:0000256" key="3">
    <source>
        <dbReference type="ARBA" id="ARBA00022695"/>
    </source>
</evidence>
<evidence type="ECO:0000256" key="6">
    <source>
        <dbReference type="ARBA" id="ARBA00022918"/>
    </source>
</evidence>
<evidence type="ECO:0000256" key="9">
    <source>
        <dbReference type="ARBA" id="ARBA00048173"/>
    </source>
</evidence>
<evidence type="ECO:0000256" key="1">
    <source>
        <dbReference type="ARBA" id="ARBA00012493"/>
    </source>
</evidence>
<evidence type="ECO:0000313" key="12">
    <source>
        <dbReference type="Proteomes" id="UP000231879"/>
    </source>
</evidence>
<keyword evidence="4" id="KW-0479">Metal-binding</keyword>
<organism evidence="11 12">
    <name type="scientific">Leptospira barantonii</name>
    <dbReference type="NCBI Taxonomy" id="2023184"/>
    <lineage>
        <taxon>Bacteria</taxon>
        <taxon>Pseudomonadati</taxon>
        <taxon>Spirochaetota</taxon>
        <taxon>Spirochaetia</taxon>
        <taxon>Leptospirales</taxon>
        <taxon>Leptospiraceae</taxon>
        <taxon>Leptospira</taxon>
    </lineage>
</organism>
<keyword evidence="12" id="KW-1185">Reference proteome</keyword>
<dbReference type="SUPFAM" id="SSF56672">
    <property type="entry name" value="DNA/RNA polymerases"/>
    <property type="match status" value="1"/>
</dbReference>
<dbReference type="Pfam" id="PF00078">
    <property type="entry name" value="RVT_1"/>
    <property type="match status" value="1"/>
</dbReference>
<proteinExistence type="inferred from homology"/>
<evidence type="ECO:0000256" key="7">
    <source>
        <dbReference type="ARBA" id="ARBA00023118"/>
    </source>
</evidence>
<reference evidence="11 12" key="1">
    <citation type="submission" date="2017-07" db="EMBL/GenBank/DDBJ databases">
        <title>Leptospira spp. isolated from tropical soils.</title>
        <authorList>
            <person name="Thibeaux R."/>
            <person name="Iraola G."/>
            <person name="Ferres I."/>
            <person name="Bierque E."/>
            <person name="Girault D."/>
            <person name="Soupe-Gilbert M.-E."/>
            <person name="Picardeau M."/>
            <person name="Goarant C."/>
        </authorList>
    </citation>
    <scope>NUCLEOTIDE SEQUENCE [LARGE SCALE GENOMIC DNA]</scope>
    <source>
        <strain evidence="11 12">FH4-C-A1</strain>
    </source>
</reference>
<keyword evidence="6" id="KW-0695">RNA-directed DNA polymerase</keyword>
<comment type="catalytic activity">
    <reaction evidence="9">
        <text>DNA(n) + a 2'-deoxyribonucleoside 5'-triphosphate = DNA(n+1) + diphosphate</text>
        <dbReference type="Rhea" id="RHEA:22508"/>
        <dbReference type="Rhea" id="RHEA-COMP:17339"/>
        <dbReference type="Rhea" id="RHEA-COMP:17340"/>
        <dbReference type="ChEBI" id="CHEBI:33019"/>
        <dbReference type="ChEBI" id="CHEBI:61560"/>
        <dbReference type="ChEBI" id="CHEBI:173112"/>
        <dbReference type="EC" id="2.7.7.49"/>
    </reaction>
</comment>
<gene>
    <name evidence="11" type="ORF">CH367_07805</name>
</gene>
<evidence type="ECO:0000256" key="8">
    <source>
        <dbReference type="ARBA" id="ARBA00034120"/>
    </source>
</evidence>
<evidence type="ECO:0000256" key="2">
    <source>
        <dbReference type="ARBA" id="ARBA00022679"/>
    </source>
</evidence>
<keyword evidence="3" id="KW-0548">Nucleotidyltransferase</keyword>
<evidence type="ECO:0000313" key="11">
    <source>
        <dbReference type="EMBL" id="PJZ58457.1"/>
    </source>
</evidence>
<evidence type="ECO:0000259" key="10">
    <source>
        <dbReference type="PROSITE" id="PS50878"/>
    </source>
</evidence>
<name>A0ABX4NNP5_9LEPT</name>
<dbReference type="InterPro" id="IPR000123">
    <property type="entry name" value="Reverse_transcriptase_msDNA"/>
</dbReference>
<dbReference type="PRINTS" id="PR00866">
    <property type="entry name" value="RNADNAPOLMS"/>
</dbReference>
<dbReference type="InterPro" id="IPR051083">
    <property type="entry name" value="GrpII_Intron_Splice-Mob/Def"/>
</dbReference>
<comment type="similarity">
    <text evidence="8">Belongs to the bacterial reverse transcriptase family.</text>
</comment>
<dbReference type="Proteomes" id="UP000231879">
    <property type="component" value="Unassembled WGS sequence"/>
</dbReference>
<dbReference type="PANTHER" id="PTHR34047">
    <property type="entry name" value="NUCLEAR INTRON MATURASE 1, MITOCHONDRIAL-RELATED"/>
    <property type="match status" value="1"/>
</dbReference>
<evidence type="ECO:0000256" key="5">
    <source>
        <dbReference type="ARBA" id="ARBA00022842"/>
    </source>
</evidence>
<keyword evidence="5" id="KW-0460">Magnesium</keyword>
<dbReference type="InterPro" id="IPR000477">
    <property type="entry name" value="RT_dom"/>
</dbReference>
<comment type="caution">
    <text evidence="11">The sequence shown here is derived from an EMBL/GenBank/DDBJ whole genome shotgun (WGS) entry which is preliminary data.</text>
</comment>
<dbReference type="PANTHER" id="PTHR34047:SF7">
    <property type="entry name" value="RNA-DIRECTED DNA POLYMERASE"/>
    <property type="match status" value="1"/>
</dbReference>
<keyword evidence="2" id="KW-0808">Transferase</keyword>
<evidence type="ECO:0000256" key="4">
    <source>
        <dbReference type="ARBA" id="ARBA00022723"/>
    </source>
</evidence>